<dbReference type="GO" id="GO:0000301">
    <property type="term" value="P:retrograde transport, vesicle recycling within Golgi"/>
    <property type="evidence" value="ECO:0007669"/>
    <property type="project" value="TreeGrafter"/>
</dbReference>
<dbReference type="GO" id="GO:0000139">
    <property type="term" value="C:Golgi membrane"/>
    <property type="evidence" value="ECO:0007669"/>
    <property type="project" value="UniProtKB-SubCell"/>
</dbReference>
<comment type="subcellular location">
    <subcellularLocation>
        <location evidence="1">Golgi apparatus membrane</location>
        <topology evidence="1">Single-pass membrane protein</topology>
    </subcellularLocation>
</comment>
<gene>
    <name evidence="10" type="ORF">PPYR1160_LOCUS2325</name>
</gene>
<evidence type="ECO:0000256" key="6">
    <source>
        <dbReference type="ARBA" id="ARBA00023136"/>
    </source>
</evidence>
<evidence type="ECO:0000256" key="7">
    <source>
        <dbReference type="SAM" id="Coils"/>
    </source>
</evidence>
<evidence type="ECO:0000313" key="10">
    <source>
        <dbReference type="EMBL" id="CAD8252833.1"/>
    </source>
</evidence>
<keyword evidence="6 9" id="KW-0472">Membrane</keyword>
<keyword evidence="5 7" id="KW-0175">Coiled coil</keyword>
<evidence type="ECO:0000256" key="2">
    <source>
        <dbReference type="ARBA" id="ARBA00022692"/>
    </source>
</evidence>
<dbReference type="Pfam" id="PF09787">
    <property type="entry name" value="Golgin_A5"/>
    <property type="match status" value="1"/>
</dbReference>
<feature type="coiled-coil region" evidence="7">
    <location>
        <begin position="181"/>
        <end position="229"/>
    </location>
</feature>
<feature type="coiled-coil region" evidence="7">
    <location>
        <begin position="488"/>
        <end position="522"/>
    </location>
</feature>
<dbReference type="InterPro" id="IPR019177">
    <property type="entry name" value="Golgin_subfamily_A_member_5"/>
</dbReference>
<evidence type="ECO:0008006" key="11">
    <source>
        <dbReference type="Google" id="ProtNLM"/>
    </source>
</evidence>
<keyword evidence="2 9" id="KW-0812">Transmembrane</keyword>
<accession>A0A7R9U461</accession>
<evidence type="ECO:0000256" key="3">
    <source>
        <dbReference type="ARBA" id="ARBA00022989"/>
    </source>
</evidence>
<evidence type="ECO:0000256" key="1">
    <source>
        <dbReference type="ARBA" id="ARBA00004194"/>
    </source>
</evidence>
<sequence length="628" mass="68679">MAKWLNYASNFLDDLDSSAKEHIAKDGPLDSAIERRARRRQQQQQKMAASEDAKASDPSRSLEEHDEDVGANGPNAVSEGNVSTSASAGAEESGENPKEAGGHGNEQPGEQEGEKLPHAGGRDNENGDENAGGKESVASSAPDLRSRSPVKVQAATLPIKSWIRLRNLNANTKPSLLLAALAEAEEALAAQTVEMEQVCLELEREEVRREDVEEDLKAAGEALAHATRKAAARESELRDTIADLKRSRVDADKSARISITTTQKEADEAKTALEAKEAEIERLAGALAEKEKEQAEALQTIEELRTMGSQGMQGVRAEVRVLESKIEEMEAQHSSAMRTLRRREAELERTNTELTRTLADKERAISALRGSGQDDFSGGLPDADSLLREEAIAASTALRSERQKCEELGAELEKARADLFQQTTLLEEQLSSTTAALRREEAQRSKLEGLLSERDGTLKSLEGQLRDQGRASARGRADARGEVVEERIKAMTEQLMKKQLALDEANCEKAALRARLGAAATRITKLEGDVQKYMSTAASAYGDDEDVEEGGLRRRRKAHTSISVLLKPVTKSEGVSKAVDSLDRFVLYTGRVLRANAVARAVFLAYLFMLHLWTFTLIAFHTHVTLEP</sequence>
<feature type="region of interest" description="Disordered" evidence="8">
    <location>
        <begin position="21"/>
        <end position="150"/>
    </location>
</feature>
<dbReference type="GO" id="GO:0031985">
    <property type="term" value="C:Golgi cisterna"/>
    <property type="evidence" value="ECO:0007669"/>
    <property type="project" value="TreeGrafter"/>
</dbReference>
<feature type="compositionally biased region" description="Basic and acidic residues" evidence="8">
    <location>
        <begin position="112"/>
        <end position="125"/>
    </location>
</feature>
<feature type="compositionally biased region" description="Basic and acidic residues" evidence="8">
    <location>
        <begin position="21"/>
        <end position="35"/>
    </location>
</feature>
<name>A0A7R9U461_9STRA</name>
<protein>
    <recommendedName>
        <fullName evidence="11">Golgin-84</fullName>
    </recommendedName>
</protein>
<evidence type="ECO:0000256" key="4">
    <source>
        <dbReference type="ARBA" id="ARBA00023034"/>
    </source>
</evidence>
<organism evidence="10">
    <name type="scientific">Pinguiococcus pyrenoidosus</name>
    <dbReference type="NCBI Taxonomy" id="172671"/>
    <lineage>
        <taxon>Eukaryota</taxon>
        <taxon>Sar</taxon>
        <taxon>Stramenopiles</taxon>
        <taxon>Ochrophyta</taxon>
        <taxon>Pinguiophyceae</taxon>
        <taxon>Pinguiochrysidales</taxon>
        <taxon>Pinguiochrysidaceae</taxon>
        <taxon>Pinguiococcus</taxon>
    </lineage>
</organism>
<dbReference type="GO" id="GO:0007030">
    <property type="term" value="P:Golgi organization"/>
    <property type="evidence" value="ECO:0007669"/>
    <property type="project" value="InterPro"/>
</dbReference>
<dbReference type="PANTHER" id="PTHR13815:SF7">
    <property type="entry name" value="GOLGIN SUBFAMILY A MEMBER 5"/>
    <property type="match status" value="1"/>
</dbReference>
<proteinExistence type="predicted"/>
<dbReference type="AlphaFoldDB" id="A0A7R9U461"/>
<feature type="coiled-coil region" evidence="7">
    <location>
        <begin position="259"/>
        <end position="364"/>
    </location>
</feature>
<dbReference type="PANTHER" id="PTHR13815">
    <property type="entry name" value="GOLGIN-84"/>
    <property type="match status" value="1"/>
</dbReference>
<feature type="transmembrane region" description="Helical" evidence="9">
    <location>
        <begin position="601"/>
        <end position="620"/>
    </location>
</feature>
<reference evidence="10" key="1">
    <citation type="submission" date="2021-01" db="EMBL/GenBank/DDBJ databases">
        <authorList>
            <person name="Corre E."/>
            <person name="Pelletier E."/>
            <person name="Niang G."/>
            <person name="Scheremetjew M."/>
            <person name="Finn R."/>
            <person name="Kale V."/>
            <person name="Holt S."/>
            <person name="Cochrane G."/>
            <person name="Meng A."/>
            <person name="Brown T."/>
            <person name="Cohen L."/>
        </authorList>
    </citation>
    <scope>NUCLEOTIDE SEQUENCE</scope>
    <source>
        <strain evidence="10">CCMP2078</strain>
    </source>
</reference>
<dbReference type="EMBL" id="HBEA01003124">
    <property type="protein sequence ID" value="CAD8252833.1"/>
    <property type="molecule type" value="Transcribed_RNA"/>
</dbReference>
<evidence type="ECO:0000256" key="9">
    <source>
        <dbReference type="SAM" id="Phobius"/>
    </source>
</evidence>
<evidence type="ECO:0000256" key="8">
    <source>
        <dbReference type="SAM" id="MobiDB-lite"/>
    </source>
</evidence>
<evidence type="ECO:0000256" key="5">
    <source>
        <dbReference type="ARBA" id="ARBA00023054"/>
    </source>
</evidence>
<feature type="compositionally biased region" description="Basic and acidic residues" evidence="8">
    <location>
        <begin position="49"/>
        <end position="63"/>
    </location>
</feature>
<dbReference type="SUPFAM" id="SSF90257">
    <property type="entry name" value="Myosin rod fragments"/>
    <property type="match status" value="1"/>
</dbReference>
<keyword evidence="4" id="KW-0333">Golgi apparatus</keyword>
<keyword evidence="3 9" id="KW-1133">Transmembrane helix</keyword>